<dbReference type="Proteomes" id="UP001056120">
    <property type="component" value="Linkage Group LG25"/>
</dbReference>
<accession>A0ACB9A1P1</accession>
<evidence type="ECO:0000313" key="2">
    <source>
        <dbReference type="Proteomes" id="UP001056120"/>
    </source>
</evidence>
<reference evidence="1 2" key="2">
    <citation type="journal article" date="2022" name="Mol. Ecol. Resour.">
        <title>The genomes of chicory, endive, great burdock and yacon provide insights into Asteraceae paleo-polyploidization history and plant inulin production.</title>
        <authorList>
            <person name="Fan W."/>
            <person name="Wang S."/>
            <person name="Wang H."/>
            <person name="Wang A."/>
            <person name="Jiang F."/>
            <person name="Liu H."/>
            <person name="Zhao H."/>
            <person name="Xu D."/>
            <person name="Zhang Y."/>
        </authorList>
    </citation>
    <scope>NUCLEOTIDE SEQUENCE [LARGE SCALE GENOMIC DNA]</scope>
    <source>
        <strain evidence="2">cv. Yunnan</strain>
        <tissue evidence="1">Leaves</tissue>
    </source>
</reference>
<dbReference type="EMBL" id="CM042042">
    <property type="protein sequence ID" value="KAI3703783.1"/>
    <property type="molecule type" value="Genomic_DNA"/>
</dbReference>
<comment type="caution">
    <text evidence="1">The sequence shown here is derived from an EMBL/GenBank/DDBJ whole genome shotgun (WGS) entry which is preliminary data.</text>
</comment>
<sequence length="83" mass="9662">MPSRHTTPFRKIQAHDSSCISRQIQVIKVNTGDDVNERQGRRLTVAPCVSFYNHHLIYSFLQSLRSIQTSKFNLTIRITHPLR</sequence>
<name>A0ACB9A1P1_9ASTR</name>
<protein>
    <submittedName>
        <fullName evidence="1">Uncharacterized protein</fullName>
    </submittedName>
</protein>
<organism evidence="1 2">
    <name type="scientific">Smallanthus sonchifolius</name>
    <dbReference type="NCBI Taxonomy" id="185202"/>
    <lineage>
        <taxon>Eukaryota</taxon>
        <taxon>Viridiplantae</taxon>
        <taxon>Streptophyta</taxon>
        <taxon>Embryophyta</taxon>
        <taxon>Tracheophyta</taxon>
        <taxon>Spermatophyta</taxon>
        <taxon>Magnoliopsida</taxon>
        <taxon>eudicotyledons</taxon>
        <taxon>Gunneridae</taxon>
        <taxon>Pentapetalae</taxon>
        <taxon>asterids</taxon>
        <taxon>campanulids</taxon>
        <taxon>Asterales</taxon>
        <taxon>Asteraceae</taxon>
        <taxon>Asteroideae</taxon>
        <taxon>Heliantheae alliance</taxon>
        <taxon>Millerieae</taxon>
        <taxon>Smallanthus</taxon>
    </lineage>
</organism>
<proteinExistence type="predicted"/>
<keyword evidence="2" id="KW-1185">Reference proteome</keyword>
<reference evidence="2" key="1">
    <citation type="journal article" date="2022" name="Mol. Ecol. Resour.">
        <title>The genomes of chicory, endive, great burdock and yacon provide insights into Asteraceae palaeo-polyploidization history and plant inulin production.</title>
        <authorList>
            <person name="Fan W."/>
            <person name="Wang S."/>
            <person name="Wang H."/>
            <person name="Wang A."/>
            <person name="Jiang F."/>
            <person name="Liu H."/>
            <person name="Zhao H."/>
            <person name="Xu D."/>
            <person name="Zhang Y."/>
        </authorList>
    </citation>
    <scope>NUCLEOTIDE SEQUENCE [LARGE SCALE GENOMIC DNA]</scope>
    <source>
        <strain evidence="2">cv. Yunnan</strain>
    </source>
</reference>
<gene>
    <name evidence="1" type="ORF">L1987_73978</name>
</gene>
<evidence type="ECO:0000313" key="1">
    <source>
        <dbReference type="EMBL" id="KAI3703783.1"/>
    </source>
</evidence>